<dbReference type="Gene3D" id="2.40.128.30">
    <property type="entry name" value="Avidin-like"/>
    <property type="match status" value="1"/>
</dbReference>
<evidence type="ECO:0000256" key="2">
    <source>
        <dbReference type="ARBA" id="ARBA00022525"/>
    </source>
</evidence>
<evidence type="ECO:0000313" key="5">
    <source>
        <dbReference type="Proteomes" id="UP000029995"/>
    </source>
</evidence>
<evidence type="ECO:0000313" key="4">
    <source>
        <dbReference type="EMBL" id="KGM32885.1"/>
    </source>
</evidence>
<organism evidence="4 5">
    <name type="scientific">Inquilinus limosus MP06</name>
    <dbReference type="NCBI Taxonomy" id="1398085"/>
    <lineage>
        <taxon>Bacteria</taxon>
        <taxon>Pseudomonadati</taxon>
        <taxon>Pseudomonadota</taxon>
        <taxon>Alphaproteobacteria</taxon>
        <taxon>Rhodospirillales</taxon>
        <taxon>Rhodospirillaceae</taxon>
        <taxon>Inquilinus</taxon>
    </lineage>
</organism>
<dbReference type="EMBL" id="JANX01000251">
    <property type="protein sequence ID" value="KGM32885.1"/>
    <property type="molecule type" value="Genomic_DNA"/>
</dbReference>
<name>A0A0A0D4E2_9PROT</name>
<dbReference type="AlphaFoldDB" id="A0A0A0D4E2"/>
<evidence type="ECO:0000256" key="3">
    <source>
        <dbReference type="ARBA" id="ARBA00022729"/>
    </source>
</evidence>
<comment type="caution">
    <text evidence="4">The sequence shown here is derived from an EMBL/GenBank/DDBJ whole genome shotgun (WGS) entry which is preliminary data.</text>
</comment>
<dbReference type="Pfam" id="PF01382">
    <property type="entry name" value="Avidin"/>
    <property type="match status" value="1"/>
</dbReference>
<dbReference type="RefSeq" id="WP_034841399.1">
    <property type="nucleotide sequence ID" value="NZ_JANX01000251.1"/>
</dbReference>
<evidence type="ECO:0000256" key="1">
    <source>
        <dbReference type="ARBA" id="ARBA00004613"/>
    </source>
</evidence>
<dbReference type="InterPro" id="IPR005468">
    <property type="entry name" value="Avidin/str"/>
</dbReference>
<keyword evidence="3" id="KW-0732">Signal</keyword>
<dbReference type="InterPro" id="IPR036896">
    <property type="entry name" value="Avidin-like_sf"/>
</dbReference>
<dbReference type="GO" id="GO:0005576">
    <property type="term" value="C:extracellular region"/>
    <property type="evidence" value="ECO:0007669"/>
    <property type="project" value="UniProtKB-SubCell"/>
</dbReference>
<dbReference type="SUPFAM" id="SSF50876">
    <property type="entry name" value="Avidin/streptavidin"/>
    <property type="match status" value="1"/>
</dbReference>
<dbReference type="Proteomes" id="UP000029995">
    <property type="component" value="Unassembled WGS sequence"/>
</dbReference>
<reference evidence="4 5" key="1">
    <citation type="submission" date="2014-01" db="EMBL/GenBank/DDBJ databases">
        <title>Genome sequence determination for a cystic fibrosis isolate, Inquilinus limosus.</title>
        <authorList>
            <person name="Pino M."/>
            <person name="Di Conza J."/>
            <person name="Gutkind G."/>
        </authorList>
    </citation>
    <scope>NUCLEOTIDE SEQUENCE [LARGE SCALE GENOMIC DNA]</scope>
    <source>
        <strain evidence="4 5">MP06</strain>
    </source>
</reference>
<keyword evidence="2" id="KW-0964">Secreted</keyword>
<comment type="subcellular location">
    <subcellularLocation>
        <location evidence="1">Secreted</location>
    </subcellularLocation>
</comment>
<dbReference type="PROSITE" id="PS51326">
    <property type="entry name" value="AVIDIN_2"/>
    <property type="match status" value="1"/>
</dbReference>
<dbReference type="GO" id="GO:0009374">
    <property type="term" value="F:biotin binding"/>
    <property type="evidence" value="ECO:0007669"/>
    <property type="project" value="InterPro"/>
</dbReference>
<gene>
    <name evidence="4" type="ORF">P409_18860</name>
</gene>
<accession>A0A0A0D4E2</accession>
<proteinExistence type="predicted"/>
<evidence type="ECO:0008006" key="6">
    <source>
        <dbReference type="Google" id="ProtNLM"/>
    </source>
</evidence>
<protein>
    <recommendedName>
        <fullName evidence="6">Avidin family protein</fullName>
    </recommendedName>
</protein>
<sequence length="124" mass="13196">MASWNGTWRNQYGSIVVIEDDSGGVIRGRFRTALEDSSFFGQDVPIRGAACGDVIGFTAAADGRAGPAAVSYTGLLRDGKIETLWHTVAGRTLTATREGAPAEIREVGAWRAFGTSLDTFERVG</sequence>
<dbReference type="OrthoDB" id="8230768at2"/>